<dbReference type="PANTHER" id="PTHR43434:SF1">
    <property type="entry name" value="PHOSPHOGLYCOLATE PHOSPHATASE"/>
    <property type="match status" value="1"/>
</dbReference>
<dbReference type="PANTHER" id="PTHR43434">
    <property type="entry name" value="PHOSPHOGLYCOLATE PHOSPHATASE"/>
    <property type="match status" value="1"/>
</dbReference>
<dbReference type="Pfam" id="PF00702">
    <property type="entry name" value="Hydrolase"/>
    <property type="match status" value="1"/>
</dbReference>
<name>A0ABQ2MRV4_9ACTN</name>
<keyword evidence="2" id="KW-1185">Reference proteome</keyword>
<protein>
    <submittedName>
        <fullName evidence="1">Phosphatase</fullName>
    </submittedName>
</protein>
<evidence type="ECO:0000313" key="1">
    <source>
        <dbReference type="EMBL" id="GGO57622.1"/>
    </source>
</evidence>
<sequence>MTLPTPPAVLESGVGMSDPRRTVFSMKPGHSGGRTAHIVWDWNGTLLHDIHAVISATNAAFAELGLPSITLDRYRELYCVPVPRFYERLIGRMPSEREWEVMDESFHRHYWLRAQDAGLAEGAAELLAAQKAEGRTQSLCSLAPHDRLIPLVKTHGIDGHFVRVDGATGPSGGVKAEQMARHLLALDEVQAENTVVIGDAVDDAVAAAHVGARAVLYTGGSHSRASLETAGVPVVDTLKEAIEAADWAAGARR</sequence>
<comment type="caution">
    <text evidence="1">The sequence shown here is derived from an EMBL/GenBank/DDBJ whole genome shotgun (WGS) entry which is preliminary data.</text>
</comment>
<proteinExistence type="predicted"/>
<reference evidence="2" key="1">
    <citation type="journal article" date="2019" name="Int. J. Syst. Evol. Microbiol.">
        <title>The Global Catalogue of Microorganisms (GCM) 10K type strain sequencing project: providing services to taxonomists for standard genome sequencing and annotation.</title>
        <authorList>
            <consortium name="The Broad Institute Genomics Platform"/>
            <consortium name="The Broad Institute Genome Sequencing Center for Infectious Disease"/>
            <person name="Wu L."/>
            <person name="Ma J."/>
        </authorList>
    </citation>
    <scope>NUCLEOTIDE SEQUENCE [LARGE SCALE GENOMIC DNA]</scope>
    <source>
        <strain evidence="2">CGMCC 4.7178</strain>
    </source>
</reference>
<dbReference type="SUPFAM" id="SSF56784">
    <property type="entry name" value="HAD-like"/>
    <property type="match status" value="1"/>
</dbReference>
<dbReference type="EMBL" id="BMMP01000025">
    <property type="protein sequence ID" value="GGO57622.1"/>
    <property type="molecule type" value="Genomic_DNA"/>
</dbReference>
<dbReference type="InterPro" id="IPR050155">
    <property type="entry name" value="HAD-like_hydrolase_sf"/>
</dbReference>
<dbReference type="Proteomes" id="UP000631535">
    <property type="component" value="Unassembled WGS sequence"/>
</dbReference>
<dbReference type="InterPro" id="IPR036412">
    <property type="entry name" value="HAD-like_sf"/>
</dbReference>
<accession>A0ABQ2MRV4</accession>
<gene>
    <name evidence="1" type="ORF">GCM10012287_53930</name>
</gene>
<dbReference type="Gene3D" id="1.10.150.240">
    <property type="entry name" value="Putative phosphatase, domain 2"/>
    <property type="match status" value="1"/>
</dbReference>
<evidence type="ECO:0000313" key="2">
    <source>
        <dbReference type="Proteomes" id="UP000631535"/>
    </source>
</evidence>
<dbReference type="InterPro" id="IPR023214">
    <property type="entry name" value="HAD_sf"/>
</dbReference>
<dbReference type="InterPro" id="IPR023198">
    <property type="entry name" value="PGP-like_dom2"/>
</dbReference>
<dbReference type="Gene3D" id="3.40.50.1000">
    <property type="entry name" value="HAD superfamily/HAD-like"/>
    <property type="match status" value="1"/>
</dbReference>
<organism evidence="1 2">
    <name type="scientific">Streptomyces daqingensis</name>
    <dbReference type="NCBI Taxonomy" id="1472640"/>
    <lineage>
        <taxon>Bacteria</taxon>
        <taxon>Bacillati</taxon>
        <taxon>Actinomycetota</taxon>
        <taxon>Actinomycetes</taxon>
        <taxon>Kitasatosporales</taxon>
        <taxon>Streptomycetaceae</taxon>
        <taxon>Streptomyces</taxon>
    </lineage>
</organism>